<dbReference type="Gene3D" id="3.40.50.20">
    <property type="match status" value="1"/>
</dbReference>
<protein>
    <recommendedName>
        <fullName evidence="2 10">Phosphoribosylamine--glycine ligase</fullName>
        <ecNumber evidence="2 10">6.3.4.13</ecNumber>
    </recommendedName>
    <alternativeName>
        <fullName evidence="10">GARS</fullName>
    </alternativeName>
    <alternativeName>
        <fullName evidence="8 10">Glycinamide ribonucleotide synthetase</fullName>
    </alternativeName>
    <alternativeName>
        <fullName evidence="9 10">Phosphoribosylglycinamide synthetase</fullName>
    </alternativeName>
</protein>
<comment type="catalytic activity">
    <reaction evidence="10">
        <text>5-phospho-beta-D-ribosylamine + glycine + ATP = N(1)-(5-phospho-beta-D-ribosyl)glycinamide + ADP + phosphate + H(+)</text>
        <dbReference type="Rhea" id="RHEA:17453"/>
        <dbReference type="ChEBI" id="CHEBI:15378"/>
        <dbReference type="ChEBI" id="CHEBI:30616"/>
        <dbReference type="ChEBI" id="CHEBI:43474"/>
        <dbReference type="ChEBI" id="CHEBI:57305"/>
        <dbReference type="ChEBI" id="CHEBI:58681"/>
        <dbReference type="ChEBI" id="CHEBI:143788"/>
        <dbReference type="ChEBI" id="CHEBI:456216"/>
        <dbReference type="EC" id="6.3.4.13"/>
    </reaction>
</comment>
<evidence type="ECO:0000313" key="13">
    <source>
        <dbReference type="EMBL" id="GJM50831.1"/>
    </source>
</evidence>
<dbReference type="GO" id="GO:0046872">
    <property type="term" value="F:metal ion binding"/>
    <property type="evidence" value="ECO:0007669"/>
    <property type="project" value="InterPro"/>
</dbReference>
<dbReference type="PROSITE" id="PS50975">
    <property type="entry name" value="ATP_GRASP"/>
    <property type="match status" value="1"/>
</dbReference>
<dbReference type="GO" id="GO:0004637">
    <property type="term" value="F:phosphoribosylamine-glycine ligase activity"/>
    <property type="evidence" value="ECO:0007669"/>
    <property type="project" value="UniProtKB-UniRule"/>
</dbReference>
<evidence type="ECO:0000256" key="5">
    <source>
        <dbReference type="ARBA" id="ARBA00022755"/>
    </source>
</evidence>
<keyword evidence="16" id="KW-1185">Reference proteome</keyword>
<proteinExistence type="inferred from homology"/>
<dbReference type="SMART" id="SM01210">
    <property type="entry name" value="GARS_C"/>
    <property type="match status" value="1"/>
</dbReference>
<evidence type="ECO:0000256" key="11">
    <source>
        <dbReference type="PROSITE-ProRule" id="PRU00409"/>
    </source>
</evidence>
<dbReference type="AlphaFoldDB" id="A0AAV5AU71"/>
<evidence type="ECO:0000313" key="14">
    <source>
        <dbReference type="EMBL" id="GJM51984.1"/>
    </source>
</evidence>
<dbReference type="Gene3D" id="3.30.470.20">
    <property type="entry name" value="ATP-grasp fold, B domain"/>
    <property type="match status" value="1"/>
</dbReference>
<dbReference type="EMBL" id="BQKA01000033">
    <property type="protein sequence ID" value="GJM50831.1"/>
    <property type="molecule type" value="Genomic_DNA"/>
</dbReference>
<dbReference type="Gene3D" id="3.90.600.10">
    <property type="entry name" value="Phosphoribosylglycinamide synthetase, C-terminal domain"/>
    <property type="match status" value="1"/>
</dbReference>
<dbReference type="SUPFAM" id="SSF56059">
    <property type="entry name" value="Glutathione synthetase ATP-binding domain-like"/>
    <property type="match status" value="1"/>
</dbReference>
<evidence type="ECO:0000313" key="15">
    <source>
        <dbReference type="Proteomes" id="UP001207736"/>
    </source>
</evidence>
<sequence length="424" mass="46741">MNILILGSGGREHAFAKKITESSLCKQLFIAPGNAGTSNIGTNVSISVEDFDKIKDFCINNTIQMVVVGPEDLLVKGIYDFFQNDNQLQHIPIIGPSKLGATLEGSKEFAKEFMTRHNIPTAHYQSFTKETIEQGKAFLATMQPPYVLKADGLAQGKGVLIINNLQQAQDELEQMLINAKFGNASTKVVVEEFLSGIELSCFVLTDGKNYKILPTAKDYKRIGEADTGLNTGGMGAISPVPFADEDFLQKIETRIVQPTIKGLQQDKIDYKGFIFIGLIKVGNDPYVIEYNVRMGDPETEVVLPRIQSDLVELLKATSEGKLANFELKITPQTAVTVVLVSGGYPENYQKGFLISGLETIEESIVFHAGTSQKNKQIVTSGGRVLAITSLDNNLVQALEKSYKNISKITFEKMYFRKDIGFEFI</sequence>
<evidence type="ECO:0000256" key="8">
    <source>
        <dbReference type="ARBA" id="ARBA00042242"/>
    </source>
</evidence>
<evidence type="ECO:0000256" key="3">
    <source>
        <dbReference type="ARBA" id="ARBA00022598"/>
    </source>
</evidence>
<evidence type="ECO:0000256" key="10">
    <source>
        <dbReference type="HAMAP-Rule" id="MF_00138"/>
    </source>
</evidence>
<dbReference type="Proteomes" id="UP001207736">
    <property type="component" value="Unassembled WGS sequence"/>
</dbReference>
<dbReference type="InterPro" id="IPR011054">
    <property type="entry name" value="Rudment_hybrid_motif"/>
</dbReference>
<dbReference type="Gene3D" id="3.30.1490.20">
    <property type="entry name" value="ATP-grasp fold, A domain"/>
    <property type="match status" value="1"/>
</dbReference>
<dbReference type="Pfam" id="PF02844">
    <property type="entry name" value="GARS_N"/>
    <property type="match status" value="1"/>
</dbReference>
<keyword evidence="3 10" id="KW-0436">Ligase</keyword>
<name>A0AAV5AU71_9FLAO</name>
<dbReference type="InterPro" id="IPR013815">
    <property type="entry name" value="ATP_grasp_subdomain_1"/>
</dbReference>
<dbReference type="SUPFAM" id="SSF51246">
    <property type="entry name" value="Rudiment single hybrid motif"/>
    <property type="match status" value="1"/>
</dbReference>
<dbReference type="PANTHER" id="PTHR43472:SF1">
    <property type="entry name" value="PHOSPHORIBOSYLAMINE--GLYCINE LIGASE, CHLOROPLASTIC"/>
    <property type="match status" value="1"/>
</dbReference>
<accession>A0AAV5AU71</accession>
<feature type="domain" description="ATP-grasp" evidence="12">
    <location>
        <begin position="111"/>
        <end position="319"/>
    </location>
</feature>
<dbReference type="GO" id="GO:0009113">
    <property type="term" value="P:purine nucleobase biosynthetic process"/>
    <property type="evidence" value="ECO:0007669"/>
    <property type="project" value="InterPro"/>
</dbReference>
<comment type="pathway">
    <text evidence="1 10">Purine metabolism; IMP biosynthesis via de novo pathway; N(1)-(5-phospho-D-ribosyl)glycinamide from 5-phospho-alpha-D-ribose 1-diphosphate: step 2/2.</text>
</comment>
<evidence type="ECO:0000256" key="7">
    <source>
        <dbReference type="ARBA" id="ARBA00038345"/>
    </source>
</evidence>
<evidence type="ECO:0000256" key="9">
    <source>
        <dbReference type="ARBA" id="ARBA00042864"/>
    </source>
</evidence>
<dbReference type="Pfam" id="PF01071">
    <property type="entry name" value="GARS_A"/>
    <property type="match status" value="1"/>
</dbReference>
<dbReference type="InterPro" id="IPR020562">
    <property type="entry name" value="PRibGlycinamide_synth_N"/>
</dbReference>
<evidence type="ECO:0000313" key="16">
    <source>
        <dbReference type="Proteomes" id="UP001208692"/>
    </source>
</evidence>
<dbReference type="InterPro" id="IPR020560">
    <property type="entry name" value="PRibGlycinamide_synth_C-dom"/>
</dbReference>
<dbReference type="Proteomes" id="UP001208692">
    <property type="component" value="Unassembled WGS sequence"/>
</dbReference>
<dbReference type="InterPro" id="IPR000115">
    <property type="entry name" value="PRibGlycinamide_synth"/>
</dbReference>
<dbReference type="GO" id="GO:0006189">
    <property type="term" value="P:'de novo' IMP biosynthetic process"/>
    <property type="evidence" value="ECO:0007669"/>
    <property type="project" value="UniProtKB-UniRule"/>
</dbReference>
<keyword evidence="5 10" id="KW-0658">Purine biosynthesis</keyword>
<dbReference type="InterPro" id="IPR011761">
    <property type="entry name" value="ATP-grasp"/>
</dbReference>
<keyword evidence="6 11" id="KW-0067">ATP-binding</keyword>
<dbReference type="PANTHER" id="PTHR43472">
    <property type="entry name" value="PHOSPHORIBOSYLAMINE--GLYCINE LIGASE"/>
    <property type="match status" value="1"/>
</dbReference>
<dbReference type="FunFam" id="3.90.600.10:FF:000001">
    <property type="entry name" value="Trifunctional purine biosynthetic protein adenosine-3"/>
    <property type="match status" value="1"/>
</dbReference>
<organism evidence="13 15">
    <name type="scientific">Capnocytophaga catalasegens</name>
    <dbReference type="NCBI Taxonomy" id="1004260"/>
    <lineage>
        <taxon>Bacteria</taxon>
        <taxon>Pseudomonadati</taxon>
        <taxon>Bacteroidota</taxon>
        <taxon>Flavobacteriia</taxon>
        <taxon>Flavobacteriales</taxon>
        <taxon>Flavobacteriaceae</taxon>
        <taxon>Capnocytophaga</taxon>
    </lineage>
</organism>
<dbReference type="InterPro" id="IPR037123">
    <property type="entry name" value="PRibGlycinamide_synth_C_sf"/>
</dbReference>
<dbReference type="SUPFAM" id="SSF52440">
    <property type="entry name" value="PreATP-grasp domain"/>
    <property type="match status" value="1"/>
</dbReference>
<dbReference type="GO" id="GO:0005524">
    <property type="term" value="F:ATP binding"/>
    <property type="evidence" value="ECO:0007669"/>
    <property type="project" value="UniProtKB-UniRule"/>
</dbReference>
<dbReference type="HAMAP" id="MF_00138">
    <property type="entry name" value="GARS"/>
    <property type="match status" value="1"/>
</dbReference>
<dbReference type="SMART" id="SM01209">
    <property type="entry name" value="GARS_A"/>
    <property type="match status" value="1"/>
</dbReference>
<dbReference type="EMBL" id="BQKB01000007">
    <property type="protein sequence ID" value="GJM51984.1"/>
    <property type="molecule type" value="Genomic_DNA"/>
</dbReference>
<evidence type="ECO:0000256" key="4">
    <source>
        <dbReference type="ARBA" id="ARBA00022741"/>
    </source>
</evidence>
<keyword evidence="4 11" id="KW-0547">Nucleotide-binding</keyword>
<dbReference type="InterPro" id="IPR020561">
    <property type="entry name" value="PRibGlycinamid_synth_ATP-grasp"/>
</dbReference>
<dbReference type="RefSeq" id="WP_264845583.1">
    <property type="nucleotide sequence ID" value="NZ_BPMA01000012.1"/>
</dbReference>
<evidence type="ECO:0000256" key="6">
    <source>
        <dbReference type="ARBA" id="ARBA00022840"/>
    </source>
</evidence>
<dbReference type="Pfam" id="PF02843">
    <property type="entry name" value="GARS_C"/>
    <property type="match status" value="1"/>
</dbReference>
<gene>
    <name evidence="10 13" type="primary">purD</name>
    <name evidence="13" type="ORF">RCZ15_18040</name>
    <name evidence="14" type="ORF">RCZ16_03020</name>
</gene>
<comment type="similarity">
    <text evidence="7 10">Belongs to the GARS family.</text>
</comment>
<evidence type="ECO:0000259" key="12">
    <source>
        <dbReference type="PROSITE" id="PS50975"/>
    </source>
</evidence>
<evidence type="ECO:0000256" key="2">
    <source>
        <dbReference type="ARBA" id="ARBA00013255"/>
    </source>
</evidence>
<dbReference type="InterPro" id="IPR016185">
    <property type="entry name" value="PreATP-grasp_dom_sf"/>
</dbReference>
<dbReference type="EC" id="6.3.4.13" evidence="2 10"/>
<comment type="caution">
    <text evidence="13">The sequence shown here is derived from an EMBL/GenBank/DDBJ whole genome shotgun (WGS) entry which is preliminary data.</text>
</comment>
<reference evidence="13 16" key="1">
    <citation type="submission" date="2021-11" db="EMBL/GenBank/DDBJ databases">
        <title>Draft genome sequence of Capnocytophaga sp. strain KC07075 isolated from cat oral cavity.</title>
        <authorList>
            <person name="Suzuki M."/>
            <person name="Imaoka K."/>
            <person name="Kimura M."/>
            <person name="Morikawa S."/>
            <person name="Maeda K."/>
        </authorList>
    </citation>
    <scope>NUCLEOTIDE SEQUENCE</scope>
    <source>
        <strain evidence="13">KC07075</strain>
        <strain evidence="14 16">KC07079</strain>
    </source>
</reference>
<evidence type="ECO:0000256" key="1">
    <source>
        <dbReference type="ARBA" id="ARBA00005174"/>
    </source>
</evidence>
<dbReference type="NCBIfam" id="TIGR00877">
    <property type="entry name" value="purD"/>
    <property type="match status" value="1"/>
</dbReference>